<sequence length="114" mass="13076">MVSAADIDVIAHLDLMKCHGYKEYGIYRFEDYQEIIQQILKKAIERNIGIEINSSGLRAGLKQTLPSMNIIQLYKELGGEILTIGSDLTQSRNRWRQSDGSLSFSEGMWIYLYL</sequence>
<dbReference type="InterPro" id="IPR016195">
    <property type="entry name" value="Pol/histidinol_Pase-like"/>
</dbReference>
<keyword evidence="2" id="KW-0028">Amino-acid biosynthesis</keyword>
<evidence type="ECO:0000256" key="1">
    <source>
        <dbReference type="ARBA" id="ARBA00022801"/>
    </source>
</evidence>
<comment type="pathway">
    <text evidence="2">Amino-acid biosynthesis; L-histidine biosynthesis; L-histidine from 5-phospho-alpha-D-ribose 1-diphosphate: step 8/9.</text>
</comment>
<dbReference type="EC" id="3.1.3.15" evidence="2"/>
<protein>
    <recommendedName>
        <fullName evidence="2">Histidinol-phosphatase</fullName>
        <shortName evidence="2">HolPase</shortName>
        <ecNumber evidence="2">3.1.3.15</ecNumber>
    </recommendedName>
</protein>
<comment type="caution">
    <text evidence="3">The sequence shown here is derived from an EMBL/GenBank/DDBJ whole genome shotgun (WGS) entry which is preliminary data.</text>
</comment>
<comment type="catalytic activity">
    <reaction evidence="2">
        <text>L-histidinol phosphate + H2O = L-histidinol + phosphate</text>
        <dbReference type="Rhea" id="RHEA:14465"/>
        <dbReference type="ChEBI" id="CHEBI:15377"/>
        <dbReference type="ChEBI" id="CHEBI:43474"/>
        <dbReference type="ChEBI" id="CHEBI:57699"/>
        <dbReference type="ChEBI" id="CHEBI:57980"/>
        <dbReference type="EC" id="3.1.3.15"/>
    </reaction>
</comment>
<dbReference type="GO" id="GO:0004401">
    <property type="term" value="F:histidinol-phosphatase activity"/>
    <property type="evidence" value="ECO:0007669"/>
    <property type="project" value="UniProtKB-UniRule"/>
</dbReference>
<dbReference type="GO" id="GO:0000105">
    <property type="term" value="P:L-histidine biosynthetic process"/>
    <property type="evidence" value="ECO:0007669"/>
    <property type="project" value="UniProtKB-UniRule"/>
</dbReference>
<dbReference type="PANTHER" id="PTHR21039">
    <property type="entry name" value="HISTIDINOL PHOSPHATASE-RELATED"/>
    <property type="match status" value="1"/>
</dbReference>
<evidence type="ECO:0000313" key="4">
    <source>
        <dbReference type="Proteomes" id="UP000018877"/>
    </source>
</evidence>
<keyword evidence="1 2" id="KW-0378">Hydrolase</keyword>
<accession>A0AB94IS96</accession>
<organism evidence="3 4">
    <name type="scientific">Neobacillus vireti LMG 21834</name>
    <dbReference type="NCBI Taxonomy" id="1131730"/>
    <lineage>
        <taxon>Bacteria</taxon>
        <taxon>Bacillati</taxon>
        <taxon>Bacillota</taxon>
        <taxon>Bacilli</taxon>
        <taxon>Bacillales</taxon>
        <taxon>Bacillaceae</taxon>
        <taxon>Neobacillus</taxon>
    </lineage>
</organism>
<dbReference type="InterPro" id="IPR010140">
    <property type="entry name" value="Histidinol_P_phosphatase_HisJ"/>
</dbReference>
<gene>
    <name evidence="3" type="ORF">BAVI_04994</name>
</gene>
<dbReference type="Proteomes" id="UP000018877">
    <property type="component" value="Unassembled WGS sequence"/>
</dbReference>
<dbReference type="AlphaFoldDB" id="A0AB94IS96"/>
<dbReference type="GO" id="GO:0005737">
    <property type="term" value="C:cytoplasm"/>
    <property type="evidence" value="ECO:0007669"/>
    <property type="project" value="TreeGrafter"/>
</dbReference>
<dbReference type="EMBL" id="ALAN01000034">
    <property type="protein sequence ID" value="ETI69934.1"/>
    <property type="molecule type" value="Genomic_DNA"/>
</dbReference>
<comment type="similarity">
    <text evidence="2">Belongs to the PHP hydrolase family. HisK subfamily.</text>
</comment>
<dbReference type="PANTHER" id="PTHR21039:SF0">
    <property type="entry name" value="HISTIDINOL-PHOSPHATASE"/>
    <property type="match status" value="1"/>
</dbReference>
<dbReference type="Gene3D" id="3.20.20.140">
    <property type="entry name" value="Metal-dependent hydrolases"/>
    <property type="match status" value="1"/>
</dbReference>
<proteinExistence type="inferred from homology"/>
<reference evidence="3 4" key="1">
    <citation type="journal article" date="2014" name="Environ. Microbiol.">
        <title>The nitrate-ammonifying and nosZ-carrying bacterium Bacillus vireti is a potent source and sink for nitric and nitrous oxide under high nitrate conditions.</title>
        <authorList>
            <person name="Mania D."/>
            <person name="Heylen K."/>
            <person name="van Spanning R.J."/>
            <person name="Frostegard A."/>
        </authorList>
    </citation>
    <scope>NUCLEOTIDE SEQUENCE [LARGE SCALE GENOMIC DNA]</scope>
    <source>
        <strain evidence="3 4">LMG 21834</strain>
    </source>
</reference>
<keyword evidence="2" id="KW-0368">Histidine biosynthesis</keyword>
<keyword evidence="4" id="KW-1185">Reference proteome</keyword>
<name>A0AB94IS96_9BACI</name>
<evidence type="ECO:0000256" key="2">
    <source>
        <dbReference type="RuleBase" id="RU366003"/>
    </source>
</evidence>
<evidence type="ECO:0000313" key="3">
    <source>
        <dbReference type="EMBL" id="ETI69934.1"/>
    </source>
</evidence>
<dbReference type="SUPFAM" id="SSF89550">
    <property type="entry name" value="PHP domain-like"/>
    <property type="match status" value="1"/>
</dbReference>